<dbReference type="STRING" id="568069.A0A1J1I9K9"/>
<dbReference type="AlphaFoldDB" id="A0A1J1I9K9"/>
<sequence length="279" mass="31545">MNLFLQHGVPPLPQNFTVYHRIASECFGLRETDGMSLWKDLRTFLFQLVQAIKVSDVPDNSAIEKFDQLLLIAHYYATRAACRQISALQNIAAKISIALLRYTDIIPCDKGFYEAGMDLRQQGRESEAFVMLNHYLDVCEAIEEGSGDLVDHTDLSSTDFPSSVPIPEFMHLRHEVKLHEEVRDWILAISMDQKVDQTLPTDDRNLYESSLGIGDAACLISGYPVLGRQPITFQRSSLLANRDIWSKLTVAAKMSPHTDAPDVIEFLEQWQGPANYINN</sequence>
<proteinExistence type="predicted"/>
<keyword evidence="2" id="KW-1185">Reference proteome</keyword>
<dbReference type="Proteomes" id="UP000183832">
    <property type="component" value="Unassembled WGS sequence"/>
</dbReference>
<evidence type="ECO:0000313" key="2">
    <source>
        <dbReference type="Proteomes" id="UP000183832"/>
    </source>
</evidence>
<protein>
    <submittedName>
        <fullName evidence="1">CLUMA_CG009112, isoform A</fullName>
    </submittedName>
</protein>
<reference evidence="1 2" key="1">
    <citation type="submission" date="2015-04" db="EMBL/GenBank/DDBJ databases">
        <authorList>
            <person name="Syromyatnikov M.Y."/>
            <person name="Popov V.N."/>
        </authorList>
    </citation>
    <scope>NUCLEOTIDE SEQUENCE [LARGE SCALE GENOMIC DNA]</scope>
</reference>
<gene>
    <name evidence="1" type="ORF">CLUMA_CG009112</name>
</gene>
<organism evidence="1 2">
    <name type="scientific">Clunio marinus</name>
    <dbReference type="NCBI Taxonomy" id="568069"/>
    <lineage>
        <taxon>Eukaryota</taxon>
        <taxon>Metazoa</taxon>
        <taxon>Ecdysozoa</taxon>
        <taxon>Arthropoda</taxon>
        <taxon>Hexapoda</taxon>
        <taxon>Insecta</taxon>
        <taxon>Pterygota</taxon>
        <taxon>Neoptera</taxon>
        <taxon>Endopterygota</taxon>
        <taxon>Diptera</taxon>
        <taxon>Nematocera</taxon>
        <taxon>Chironomoidea</taxon>
        <taxon>Chironomidae</taxon>
        <taxon>Clunio</taxon>
    </lineage>
</organism>
<dbReference type="OrthoDB" id="2186662at2759"/>
<name>A0A1J1I9K9_9DIPT</name>
<dbReference type="EMBL" id="CVRI01000042">
    <property type="protein sequence ID" value="CRK95654.1"/>
    <property type="molecule type" value="Genomic_DNA"/>
</dbReference>
<accession>A0A1J1I9K9</accession>
<evidence type="ECO:0000313" key="1">
    <source>
        <dbReference type="EMBL" id="CRK95654.1"/>
    </source>
</evidence>